<protein>
    <submittedName>
        <fullName evidence="2">Uncharacterized protein</fullName>
    </submittedName>
</protein>
<sequence length="299" mass="32524">MAASSQPTCPLDVEAFRRFAPLLEAAQGYASHSGCRFRSGSFSGIPTDKPEGELGVESVPMVDASRARDYGPRLAAKILAAPSVHEFGERLRAGEEGLVEEIDRAYRIVMTESVRNAMMGMFQALGMFPPSPPPRGIQDDDCAYEDMSASLQEIAQRLYNDQARRVLDTTGGPGRLERRAMTAAFLVDFADGVGRKLPPMPETQQGMLKEFAERTAEHAKEQGGGPKQSRARDIFLRGLGAGAVAENLRQETQKWWHENWQAVLWTAAGAALVGAVAVAGSALAKHQQRQREPGQGSDR</sequence>
<feature type="transmembrane region" description="Helical" evidence="1">
    <location>
        <begin position="262"/>
        <end position="284"/>
    </location>
</feature>
<proteinExistence type="predicted"/>
<evidence type="ECO:0000313" key="2">
    <source>
        <dbReference type="EMBL" id="CAD9185672.1"/>
    </source>
</evidence>
<dbReference type="EMBL" id="HBGE01104794">
    <property type="protein sequence ID" value="CAD9185672.1"/>
    <property type="molecule type" value="Transcribed_RNA"/>
</dbReference>
<keyword evidence="1" id="KW-0472">Membrane</keyword>
<reference evidence="2" key="1">
    <citation type="submission" date="2021-01" db="EMBL/GenBank/DDBJ databases">
        <authorList>
            <person name="Corre E."/>
            <person name="Pelletier E."/>
            <person name="Niang G."/>
            <person name="Scheremetjew M."/>
            <person name="Finn R."/>
            <person name="Kale V."/>
            <person name="Holt S."/>
            <person name="Cochrane G."/>
            <person name="Meng A."/>
            <person name="Brown T."/>
            <person name="Cohen L."/>
        </authorList>
    </citation>
    <scope>NUCLEOTIDE SEQUENCE</scope>
    <source>
        <strain evidence="2">OF101</strain>
    </source>
</reference>
<gene>
    <name evidence="2" type="ORF">ACAT0790_LOCUS62446</name>
</gene>
<keyword evidence="1" id="KW-0812">Transmembrane</keyword>
<dbReference type="AlphaFoldDB" id="A0A7S1S5Z1"/>
<organism evidence="2">
    <name type="scientific">Alexandrium catenella</name>
    <name type="common">Red tide dinoflagellate</name>
    <name type="synonym">Gonyaulax catenella</name>
    <dbReference type="NCBI Taxonomy" id="2925"/>
    <lineage>
        <taxon>Eukaryota</taxon>
        <taxon>Sar</taxon>
        <taxon>Alveolata</taxon>
        <taxon>Dinophyceae</taxon>
        <taxon>Gonyaulacales</taxon>
        <taxon>Pyrocystaceae</taxon>
        <taxon>Alexandrium</taxon>
    </lineage>
</organism>
<name>A0A7S1S5Z1_ALECA</name>
<accession>A0A7S1S5Z1</accession>
<keyword evidence="1" id="KW-1133">Transmembrane helix</keyword>
<evidence type="ECO:0000256" key="1">
    <source>
        <dbReference type="SAM" id="Phobius"/>
    </source>
</evidence>